<reference evidence="4" key="1">
    <citation type="submission" date="2021-11" db="EMBL/GenBank/DDBJ databases">
        <title>The first genome sequence of unculturable Mycoplasma faucium obtained by de novo assembly of metagenomic reads.</title>
        <authorList>
            <person name="Sabat A.J."/>
            <person name="Bathoorn E."/>
            <person name="Akkerboom V."/>
            <person name="Friedrich A.W."/>
        </authorList>
    </citation>
    <scope>NUCLEOTIDE SEQUENCE [LARGE SCALE GENOMIC DNA]</scope>
    <source>
        <strain evidence="4">UMCG-MFM1</strain>
    </source>
</reference>
<feature type="transmembrane region" description="Helical" evidence="3">
    <location>
        <begin position="157"/>
        <end position="179"/>
    </location>
</feature>
<feature type="region of interest" description="Disordered" evidence="2">
    <location>
        <begin position="1613"/>
        <end position="1669"/>
    </location>
</feature>
<feature type="region of interest" description="Disordered" evidence="2">
    <location>
        <begin position="1391"/>
        <end position="1410"/>
    </location>
</feature>
<keyword evidence="5" id="KW-1185">Reference proteome</keyword>
<feature type="compositionally biased region" description="Basic and acidic residues" evidence="2">
    <location>
        <begin position="800"/>
        <end position="810"/>
    </location>
</feature>
<feature type="transmembrane region" description="Helical" evidence="3">
    <location>
        <begin position="101"/>
        <end position="121"/>
    </location>
</feature>
<organism evidence="4 5">
    <name type="scientific">Metamycoplasma faucium</name>
    <dbReference type="NCBI Taxonomy" id="56142"/>
    <lineage>
        <taxon>Bacteria</taxon>
        <taxon>Bacillati</taxon>
        <taxon>Mycoplasmatota</taxon>
        <taxon>Mycoplasmoidales</taxon>
        <taxon>Metamycoplasmataceae</taxon>
        <taxon>Metamycoplasma</taxon>
    </lineage>
</organism>
<evidence type="ECO:0000256" key="1">
    <source>
        <dbReference type="SAM" id="Coils"/>
    </source>
</evidence>
<evidence type="ECO:0000256" key="3">
    <source>
        <dbReference type="SAM" id="Phobius"/>
    </source>
</evidence>
<keyword evidence="3" id="KW-1133">Transmembrane helix</keyword>
<feature type="transmembrane region" description="Helical" evidence="3">
    <location>
        <begin position="238"/>
        <end position="258"/>
    </location>
</feature>
<sequence>MSSTAKIKRQERADRLMNNIPWFRLKMGDIFRSMVMPIAILTFLSIVYGVLDSVQRNITIKNTTISNNITYAKLIFEKLIGFVPMITAISVATTFSSNRTLGAITTFIGWVCFIAIQSVFIKFNGTSYEFLGIKTLKNIIGTNSINRLEIPGLSQSIIYVNSNMIVGFLVGYVNALILSKISKRVSSLTNITFIALVIAIALSMALGVLHSLTIISLTKGLEQSKDIFTGSKLSKNSLNHFLGVLITSAIYPMQLQGLTENLYSPIMNPYYKIILALFVLPLVALVLVNNAKKGNKKFAFSLYLTAIIASVALGQYQPILLTIFFASPLLFLIIGAALPAFASWIIAYVGVGISANPIKSGDLVDFIRNFIIPFIKKDAAYKKAWIILIIGAVAEVVAALIAHFYIKYTKVCVLGKANVVKKMFAYEYITENNYVVFAKYHDKDVRNPIRHQVADEMLNKASLLLEKENIDAANGLSDSAHKMGYTKEVSINSEGEGFEVGGAGKYKIDDQPTSLNDLNVDDLFNSPIEKGLLEAPLLDLNIPNQETTTLNNLNVMNEGLEDISDFNEFTSPESPEQYNSIFMPQSFEYTTELTPDVDSPLNIQEATLSQPSFEPINNNVQQMDSTNFDEQNFDVQNLDESMFESSNQPYDLETPIDNLMLEPNINPEETSSDELSEQEIPTDSIDYDFDDLNISEENSDLSDLDNEEEYVLEDENTIKNDEVVVEENPSTKESEELVEIENENPIQFMTSEEQHSVSNESNDDDETEALKRRIAELEAEKNAIQPTYVETIKFIGEESSDAKSDLDNKQVEPSISVENQEENIDNSSNDEQISQLEKQIAELREQLNNKQQQVQPTYVETIKYLDNPSVQNKQPEYIYNFNEEKTVPVEQSGLVHEEDKEIQPVVKEEHVKYSPQQETYASAVDDRTVEQLINIMDSRKQANDAILKNMVESQTKNDLLVSSLNTKFDYVDKELNNKISSLELKNKELEDKNKHLEDVVYELSKTVEREINLRKEYESNIEKTIELHLLEKNLSTSKPSSDDIILQEKTQEDEEFVLSDNNTQTKKEDVKIDENAILVEENNNNIEQNLEKLEEPGEKSTKDIAKDNFDETYILDFSSVETISDNNLNADNKENISSDVESASVSEQIESKIESEDIVKETKDEQDTNLEQLDESEMVEASHLNDEYVLEDENNGVDIYEDTLASSDSEENLKENSNDEPVELANNEIKSDSPELEEEQSFLEGLDNLENIQEDDDKNLSFGENESNELLTEDLLKDHSEELDESEMVEASNSNDEYILDDENNNELVIETSEPQVSDDKINEIVDSEKSNENEKELIEEEKEEMIESIETSDANDEYQLDSLEENNHDFEVAKEGDSISNEFVEYNNENEEERLSSNVEKPSIEQEETITSNNKEEHKVINSQDIEKTVEQIVDIIELKNKESKSEFEKTMLMEFASMNEKLSNLIYAMSQQNSGKPVINIINKIDRSLLGSEHTQGIENRNETIYQEVSGQEISTYDESELPNNNQMISYDFEGNQQDLTNYSNDFENQQFDNVNFDNFQFDENGQIEEGLLPVEDNQELNSNVDFGNIDFDSLSFDDSLNLNYIPENNEEKVEESSNNNEQLELLDESQTSDSNEQIKNDENIVETSSASEEQNEDNDKEFDFSNLDNFEDELTKEMTLEEENGVINNNENISINNDEASNNDEQLELLDESQTSDLNEKTNSDENIENDNLDISQEFSDLSKDDLINNDELSDEPLELADAETIEAEEELQELDSFDMDEDEANSLANISSGLSFDEEANDEQSLMSEGLTSEENLDVVKQKMFSFETKIKHFMILSPLLGEIISQTPTSIEVLSSSGKLIMPNDAVVEYISENRDKYIVNIYGVKMEVLMNAPLEKTHKQRLHNKIYANEGKKLYKGDFFLDGNKKYYSENGDQMILTFRILPGNYDVYAIRHMNKKLSKWDGIFEISLNKSFDTKSRTAHVVEDDTKEN</sequence>
<keyword evidence="3" id="KW-0812">Transmembrane</keyword>
<dbReference type="RefSeq" id="WP_405311776.1">
    <property type="nucleotide sequence ID" value="NZ_CP088155.1"/>
</dbReference>
<dbReference type="EMBL" id="CP088155">
    <property type="protein sequence ID" value="WYM97362.1"/>
    <property type="molecule type" value="Genomic_DNA"/>
</dbReference>
<name>A0ABZ2TMP5_9BACT</name>
<feature type="region of interest" description="Disordered" evidence="2">
    <location>
        <begin position="1206"/>
        <end position="1241"/>
    </location>
</feature>
<evidence type="ECO:0000313" key="5">
    <source>
        <dbReference type="Proteomes" id="UP001622612"/>
    </source>
</evidence>
<dbReference type="Proteomes" id="UP001622612">
    <property type="component" value="Chromosome"/>
</dbReference>
<feature type="transmembrane region" description="Helical" evidence="3">
    <location>
        <begin position="329"/>
        <end position="351"/>
    </location>
</feature>
<keyword evidence="1" id="KW-0175">Coiled coil</keyword>
<evidence type="ECO:0000313" key="4">
    <source>
        <dbReference type="EMBL" id="WYM97362.1"/>
    </source>
</evidence>
<gene>
    <name evidence="4" type="ORF">LQ356_00490</name>
</gene>
<proteinExistence type="predicted"/>
<feature type="coiled-coil region" evidence="1">
    <location>
        <begin position="972"/>
        <end position="1006"/>
    </location>
</feature>
<evidence type="ECO:0000256" key="2">
    <source>
        <dbReference type="SAM" id="MobiDB-lite"/>
    </source>
</evidence>
<feature type="transmembrane region" description="Helical" evidence="3">
    <location>
        <begin position="270"/>
        <end position="288"/>
    </location>
</feature>
<feature type="transmembrane region" description="Helical" evidence="3">
    <location>
        <begin position="30"/>
        <end position="51"/>
    </location>
</feature>
<keyword evidence="3" id="KW-0472">Membrane</keyword>
<feature type="transmembrane region" description="Helical" evidence="3">
    <location>
        <begin position="384"/>
        <end position="406"/>
    </location>
</feature>
<accession>A0ABZ2TMP5</accession>
<feature type="transmembrane region" description="Helical" evidence="3">
    <location>
        <begin position="71"/>
        <end position="95"/>
    </location>
</feature>
<feature type="region of interest" description="Disordered" evidence="2">
    <location>
        <begin position="799"/>
        <end position="831"/>
    </location>
</feature>
<protein>
    <submittedName>
        <fullName evidence="4">Uncharacterized protein</fullName>
    </submittedName>
</protein>
<feature type="transmembrane region" description="Helical" evidence="3">
    <location>
        <begin position="191"/>
        <end position="217"/>
    </location>
</feature>
<feature type="transmembrane region" description="Helical" evidence="3">
    <location>
        <begin position="300"/>
        <end position="317"/>
    </location>
</feature>
<feature type="coiled-coil region" evidence="1">
    <location>
        <begin position="1325"/>
        <end position="1356"/>
    </location>
</feature>